<accession>A0ABR0EAX4</accession>
<gene>
    <name evidence="7" type="ORF">PRZ48_011279</name>
</gene>
<feature type="transmembrane region" description="Helical" evidence="6">
    <location>
        <begin position="262"/>
        <end position="281"/>
    </location>
</feature>
<evidence type="ECO:0000256" key="4">
    <source>
        <dbReference type="ARBA" id="ARBA00023136"/>
    </source>
</evidence>
<evidence type="ECO:0000256" key="1">
    <source>
        <dbReference type="ARBA" id="ARBA00004141"/>
    </source>
</evidence>
<feature type="transmembrane region" description="Helical" evidence="6">
    <location>
        <begin position="301"/>
        <end position="320"/>
    </location>
</feature>
<organism evidence="7 8">
    <name type="scientific">Zasmidium cellare</name>
    <name type="common">Wine cellar mold</name>
    <name type="synonym">Racodium cellare</name>
    <dbReference type="NCBI Taxonomy" id="395010"/>
    <lineage>
        <taxon>Eukaryota</taxon>
        <taxon>Fungi</taxon>
        <taxon>Dikarya</taxon>
        <taxon>Ascomycota</taxon>
        <taxon>Pezizomycotina</taxon>
        <taxon>Dothideomycetes</taxon>
        <taxon>Dothideomycetidae</taxon>
        <taxon>Mycosphaerellales</taxon>
        <taxon>Mycosphaerellaceae</taxon>
        <taxon>Zasmidium</taxon>
    </lineage>
</organism>
<dbReference type="Pfam" id="PF07690">
    <property type="entry name" value="MFS_1"/>
    <property type="match status" value="1"/>
</dbReference>
<feature type="transmembrane region" description="Helical" evidence="6">
    <location>
        <begin position="332"/>
        <end position="353"/>
    </location>
</feature>
<dbReference type="InterPro" id="IPR036259">
    <property type="entry name" value="MFS_trans_sf"/>
</dbReference>
<evidence type="ECO:0000256" key="3">
    <source>
        <dbReference type="ARBA" id="ARBA00022989"/>
    </source>
</evidence>
<dbReference type="PANTHER" id="PTHR23502:SF47">
    <property type="entry name" value="MAJOR FACILITATOR SUPERFAMILY (MFS) PROFILE DOMAIN-CONTAINING PROTEIN-RELATED"/>
    <property type="match status" value="1"/>
</dbReference>
<feature type="region of interest" description="Disordered" evidence="5">
    <location>
        <begin position="1"/>
        <end position="38"/>
    </location>
</feature>
<dbReference type="PANTHER" id="PTHR23502">
    <property type="entry name" value="MAJOR FACILITATOR SUPERFAMILY"/>
    <property type="match status" value="1"/>
</dbReference>
<dbReference type="SUPFAM" id="SSF103473">
    <property type="entry name" value="MFS general substrate transporter"/>
    <property type="match status" value="2"/>
</dbReference>
<feature type="transmembrane region" description="Helical" evidence="6">
    <location>
        <begin position="360"/>
        <end position="382"/>
    </location>
</feature>
<keyword evidence="8" id="KW-1185">Reference proteome</keyword>
<name>A0ABR0EAX4_ZASCE</name>
<keyword evidence="3 6" id="KW-1133">Transmembrane helix</keyword>
<sequence length="432" mass="47718">MDHSKAPEASSPTAPTAVTESPTSLQLEAEKPNSSSRNDVAERFDWASDPSNPVNFSMTRKWAICIMKSWLTLCVSFASSVYSAAIFVTAETFYVSDVVMILGVSLYVLGYAFGIAVDILNPATRRLSTILFLGNVLSSGLSLRNRILVGDGRHIVTGPSLVLAYFVIPETYQPVLQKRNVRKRLNSKEAADKELANPQHQRLTFRDFMSKYMKTPMHMLVVEPILAILTVYLSLVYGILYLTLEAFPISFQVERRWSAGVASLPFLGLLAGFVIACLLLVYSPPIMQLLRIQKRGPEDQLIPMMLGAILLPVGLFWFSGTSSPHLNAAPQIISTVPIGIGILLIFAPGLGYIIETYLLLANAALSANSFLRSLFGFAFPLFAPAMYRNLGTPWATRLLGFLTVALMPFPFLFRLRHEGAREQPGDAPRRKP</sequence>
<evidence type="ECO:0000256" key="6">
    <source>
        <dbReference type="SAM" id="Phobius"/>
    </source>
</evidence>
<feature type="transmembrane region" description="Helical" evidence="6">
    <location>
        <begin position="100"/>
        <end position="120"/>
    </location>
</feature>
<dbReference type="Gene3D" id="1.20.1250.20">
    <property type="entry name" value="MFS general substrate transporter like domains"/>
    <property type="match status" value="1"/>
</dbReference>
<protein>
    <submittedName>
        <fullName evidence="7">Uncharacterized protein</fullName>
    </submittedName>
</protein>
<dbReference type="EMBL" id="JAXOVC010000008">
    <property type="protein sequence ID" value="KAK4498620.1"/>
    <property type="molecule type" value="Genomic_DNA"/>
</dbReference>
<evidence type="ECO:0000313" key="7">
    <source>
        <dbReference type="EMBL" id="KAK4498620.1"/>
    </source>
</evidence>
<keyword evidence="4 6" id="KW-0472">Membrane</keyword>
<keyword evidence="2 6" id="KW-0812">Transmembrane</keyword>
<reference evidence="7 8" key="1">
    <citation type="journal article" date="2023" name="G3 (Bethesda)">
        <title>A chromosome-level genome assembly of Zasmidium syzygii isolated from banana leaves.</title>
        <authorList>
            <person name="van Westerhoven A.C."/>
            <person name="Mehrabi R."/>
            <person name="Talebi R."/>
            <person name="Steentjes M.B.F."/>
            <person name="Corcolon B."/>
            <person name="Chong P.A."/>
            <person name="Kema G.H.J."/>
            <person name="Seidl M.F."/>
        </authorList>
    </citation>
    <scope>NUCLEOTIDE SEQUENCE [LARGE SCALE GENOMIC DNA]</scope>
    <source>
        <strain evidence="7 8">P124</strain>
    </source>
</reference>
<proteinExistence type="predicted"/>
<comment type="caution">
    <text evidence="7">The sequence shown here is derived from an EMBL/GenBank/DDBJ whole genome shotgun (WGS) entry which is preliminary data.</text>
</comment>
<feature type="transmembrane region" description="Helical" evidence="6">
    <location>
        <begin position="219"/>
        <end position="242"/>
    </location>
</feature>
<feature type="transmembrane region" description="Helical" evidence="6">
    <location>
        <begin position="70"/>
        <end position="88"/>
    </location>
</feature>
<evidence type="ECO:0000256" key="5">
    <source>
        <dbReference type="SAM" id="MobiDB-lite"/>
    </source>
</evidence>
<evidence type="ECO:0000313" key="8">
    <source>
        <dbReference type="Proteomes" id="UP001305779"/>
    </source>
</evidence>
<feature type="transmembrane region" description="Helical" evidence="6">
    <location>
        <begin position="394"/>
        <end position="413"/>
    </location>
</feature>
<dbReference type="Proteomes" id="UP001305779">
    <property type="component" value="Unassembled WGS sequence"/>
</dbReference>
<evidence type="ECO:0000256" key="2">
    <source>
        <dbReference type="ARBA" id="ARBA00022692"/>
    </source>
</evidence>
<dbReference type="InterPro" id="IPR011701">
    <property type="entry name" value="MFS"/>
</dbReference>
<feature type="compositionally biased region" description="Low complexity" evidence="5">
    <location>
        <begin position="7"/>
        <end position="24"/>
    </location>
</feature>
<comment type="subcellular location">
    <subcellularLocation>
        <location evidence="1">Membrane</location>
        <topology evidence="1">Multi-pass membrane protein</topology>
    </subcellularLocation>
</comment>